<gene>
    <name evidence="2" type="ORF">SDC9_133991</name>
</gene>
<evidence type="ECO:0000313" key="2">
    <source>
        <dbReference type="EMBL" id="MPM86898.1"/>
    </source>
</evidence>
<name>A0A645DCY5_9ZZZZ</name>
<dbReference type="EMBL" id="VSSQ01034827">
    <property type="protein sequence ID" value="MPM86898.1"/>
    <property type="molecule type" value="Genomic_DNA"/>
</dbReference>
<evidence type="ECO:0000256" key="1">
    <source>
        <dbReference type="SAM" id="MobiDB-lite"/>
    </source>
</evidence>
<dbReference type="AlphaFoldDB" id="A0A645DCY5"/>
<proteinExistence type="predicted"/>
<comment type="caution">
    <text evidence="2">The sequence shown here is derived from an EMBL/GenBank/DDBJ whole genome shotgun (WGS) entry which is preliminary data.</text>
</comment>
<sequence>MGKRRVHIGVCDDIEVVLDANKGSPQPGSGDVKVEEADTQ</sequence>
<protein>
    <submittedName>
        <fullName evidence="2">Uncharacterized protein</fullName>
    </submittedName>
</protein>
<reference evidence="2" key="1">
    <citation type="submission" date="2019-08" db="EMBL/GenBank/DDBJ databases">
        <authorList>
            <person name="Kucharzyk K."/>
            <person name="Murdoch R.W."/>
            <person name="Higgins S."/>
            <person name="Loffler F."/>
        </authorList>
    </citation>
    <scope>NUCLEOTIDE SEQUENCE</scope>
</reference>
<feature type="region of interest" description="Disordered" evidence="1">
    <location>
        <begin position="19"/>
        <end position="40"/>
    </location>
</feature>
<organism evidence="2">
    <name type="scientific">bioreactor metagenome</name>
    <dbReference type="NCBI Taxonomy" id="1076179"/>
    <lineage>
        <taxon>unclassified sequences</taxon>
        <taxon>metagenomes</taxon>
        <taxon>ecological metagenomes</taxon>
    </lineage>
</organism>
<accession>A0A645DCY5</accession>